<evidence type="ECO:0000256" key="9">
    <source>
        <dbReference type="ARBA" id="ARBA00023136"/>
    </source>
</evidence>
<evidence type="ECO:0000256" key="8">
    <source>
        <dbReference type="ARBA" id="ARBA00023065"/>
    </source>
</evidence>
<evidence type="ECO:0000259" key="13">
    <source>
        <dbReference type="Pfam" id="PF03493"/>
    </source>
</evidence>
<reference evidence="15" key="1">
    <citation type="submission" date="2021-02" db="EMBL/GenBank/DDBJ databases">
        <authorList>
            <person name="Dougan E. K."/>
            <person name="Rhodes N."/>
            <person name="Thang M."/>
            <person name="Chan C."/>
        </authorList>
    </citation>
    <scope>NUCLEOTIDE SEQUENCE</scope>
</reference>
<feature type="domain" description="RCK N-terminal" evidence="14">
    <location>
        <begin position="855"/>
        <end position="970"/>
    </location>
</feature>
<feature type="transmembrane region" description="Helical" evidence="12">
    <location>
        <begin position="2410"/>
        <end position="2429"/>
    </location>
</feature>
<evidence type="ECO:0000256" key="4">
    <source>
        <dbReference type="ARBA" id="ARBA00022692"/>
    </source>
</evidence>
<dbReference type="InterPro" id="IPR035952">
    <property type="entry name" value="Rhomboid-like_sf"/>
</dbReference>
<feature type="transmembrane region" description="Helical" evidence="12">
    <location>
        <begin position="129"/>
        <end position="154"/>
    </location>
</feature>
<evidence type="ECO:0000256" key="3">
    <source>
        <dbReference type="ARBA" id="ARBA00022538"/>
    </source>
</evidence>
<evidence type="ECO:0000256" key="1">
    <source>
        <dbReference type="ARBA" id="ARBA00004141"/>
    </source>
</evidence>
<keyword evidence="4 12" id="KW-0812">Transmembrane</keyword>
<gene>
    <name evidence="15" type="ORF">PGLA1383_LOCUS36155</name>
</gene>
<dbReference type="SUPFAM" id="SSF144091">
    <property type="entry name" value="Rhomboid-like"/>
    <property type="match status" value="1"/>
</dbReference>
<protein>
    <submittedName>
        <fullName evidence="15">Uncharacterized protein</fullName>
    </submittedName>
</protein>
<name>A0A813G1P8_POLGL</name>
<evidence type="ECO:0000313" key="16">
    <source>
        <dbReference type="Proteomes" id="UP000654075"/>
    </source>
</evidence>
<dbReference type="Pfam" id="PF04511">
    <property type="entry name" value="DER1"/>
    <property type="match status" value="1"/>
</dbReference>
<dbReference type="InterPro" id="IPR007599">
    <property type="entry name" value="DER1"/>
</dbReference>
<dbReference type="Gene3D" id="1.25.40.10">
    <property type="entry name" value="Tetratricopeptide repeat domain"/>
    <property type="match status" value="1"/>
</dbReference>
<feature type="transmembrane region" description="Helical" evidence="12">
    <location>
        <begin position="58"/>
        <end position="82"/>
    </location>
</feature>
<feature type="transmembrane region" description="Helical" evidence="12">
    <location>
        <begin position="26"/>
        <end position="46"/>
    </location>
</feature>
<accession>A0A813G1P8</accession>
<dbReference type="OrthoDB" id="1716531at2759"/>
<keyword evidence="10" id="KW-0407">Ion channel</keyword>
<feature type="compositionally biased region" description="Acidic residues" evidence="11">
    <location>
        <begin position="683"/>
        <end position="692"/>
    </location>
</feature>
<feature type="region of interest" description="Disordered" evidence="11">
    <location>
        <begin position="1656"/>
        <end position="1780"/>
    </location>
</feature>
<evidence type="ECO:0000256" key="5">
    <source>
        <dbReference type="ARBA" id="ARBA00022826"/>
    </source>
</evidence>
<evidence type="ECO:0000256" key="6">
    <source>
        <dbReference type="ARBA" id="ARBA00022958"/>
    </source>
</evidence>
<feature type="transmembrane region" description="Helical" evidence="12">
    <location>
        <begin position="2257"/>
        <end position="2279"/>
    </location>
</feature>
<dbReference type="InterPro" id="IPR003929">
    <property type="entry name" value="K_chnl_BK_asu"/>
</dbReference>
<feature type="transmembrane region" description="Helical" evidence="12">
    <location>
        <begin position="198"/>
        <end position="218"/>
    </location>
</feature>
<keyword evidence="3" id="KW-0633">Potassium transport</keyword>
<dbReference type="Pfam" id="PF22614">
    <property type="entry name" value="Slo-like_RCK"/>
    <property type="match status" value="2"/>
</dbReference>
<evidence type="ECO:0000256" key="10">
    <source>
        <dbReference type="ARBA" id="ARBA00023303"/>
    </source>
</evidence>
<evidence type="ECO:0000256" key="12">
    <source>
        <dbReference type="SAM" id="Phobius"/>
    </source>
</evidence>
<dbReference type="GO" id="GO:0005267">
    <property type="term" value="F:potassium channel activity"/>
    <property type="evidence" value="ECO:0007669"/>
    <property type="project" value="UniProtKB-KW"/>
</dbReference>
<dbReference type="GO" id="GO:0016020">
    <property type="term" value="C:membrane"/>
    <property type="evidence" value="ECO:0007669"/>
    <property type="project" value="UniProtKB-SubCell"/>
</dbReference>
<feature type="transmembrane region" description="Helical" evidence="12">
    <location>
        <begin position="102"/>
        <end position="122"/>
    </location>
</feature>
<dbReference type="EMBL" id="CAJNNV010026577">
    <property type="protein sequence ID" value="CAE8618539.1"/>
    <property type="molecule type" value="Genomic_DNA"/>
</dbReference>
<evidence type="ECO:0000256" key="2">
    <source>
        <dbReference type="ARBA" id="ARBA00022448"/>
    </source>
</evidence>
<organism evidence="15 16">
    <name type="scientific">Polarella glacialis</name>
    <name type="common">Dinoflagellate</name>
    <dbReference type="NCBI Taxonomy" id="89957"/>
    <lineage>
        <taxon>Eukaryota</taxon>
        <taxon>Sar</taxon>
        <taxon>Alveolata</taxon>
        <taxon>Dinophyceae</taxon>
        <taxon>Suessiales</taxon>
        <taxon>Suessiaceae</taxon>
        <taxon>Polarella</taxon>
    </lineage>
</organism>
<feature type="region of interest" description="Disordered" evidence="11">
    <location>
        <begin position="1854"/>
        <end position="1890"/>
    </location>
</feature>
<feature type="region of interest" description="Disordered" evidence="11">
    <location>
        <begin position="657"/>
        <end position="702"/>
    </location>
</feature>
<feature type="transmembrane region" description="Helical" evidence="12">
    <location>
        <begin position="2379"/>
        <end position="2398"/>
    </location>
</feature>
<dbReference type="PANTHER" id="PTHR10027">
    <property type="entry name" value="CALCIUM-ACTIVATED POTASSIUM CHANNEL ALPHA CHAIN"/>
    <property type="match status" value="1"/>
</dbReference>
<sequence>MSQSTWACTTAETCTSPTWDHAQAQLAVGGIYWAVLTMLALFWSTCGRLTNIDMRARFSLYQYGLASASWGAAICCLVVYVLQSGVFWHRSLVGYVDPIYHAIEILGTMMSTLDMVLYWACVCSDGMSAVIVHCFGGPLIVDALVSSSTIALFYKPEGGKKTWFSFALLANFSAMRCLKVIAIIDVSKTTNGTRRQIMYSLMSCFLAILGFGSMILSLEILGPDSISNLKDQTLPGTVQPWSMTESLDWSVSVFMLLGNNARSASCTLSQIVTLVALAVATTHMITRMLPTALDLITKRYSYKGRYPVERRMGLGEGHTIVCGNPTVYTLWDFLVEYYHPNHFTSANHFDNEATDVVILHSEQSVLAHLERLLTLSEATGFQSRVFLFSGEAFSLVDHERVSSQRAKRVVVLPDMLTSDTETDDSTNIMRAYAFCSVDVKLQVTCLLHSAEHQSSMLSGSTANSTFVSIDAMKMGILGKACCFPGAAAFVCNLIRSVGEAPSGMDAYKRYWMRDYEKGLDMELYEVILNPGYHGCSFQEIFEDILFRSKGQQAYLIGLTDTGNLGSLRGKIGEREVLINPGPDYRVEVAAGNTAGVFIAPDMESIVQLRAGSELLSGRDKKPAAWIFKKFERQQSEVLSTKSEGKSTGKMSYMEKMQAEHAKAELARTGTTPTGDSKKGALGGEDDEEDNDEDAKKKVKRKMTREELKAKAEYTTKYEKFFVEADTNYEEVMGKVKKRMMTRGLDPESIAASTGTKPFERRFPRTFVKEEEKEEEDSDKSEEDLFKKNAAASGLMRETAIWAHIDKTKKELDRLNKLAARIAKDALGLHPPPESMLRNGGHVLLCVVGDTEVNSIAIGSQKQAGSVIGLNCFMKSLRDKRLELNQGSNPPVIVLSEVMPGDWNTVIDVEKVYYVRGSPLILADLHRVSFLNARSIVVVRQHNGTIGGIKKIVDARVILAAALITNAIPADKEIPVVTDHAFAGSCELLPKDSVFVENGPLSEVSRVSPPEKLPRAIQVLFANDQKVLAKSDSLTGRPSPFNTHNALDAGTTEEIYEELEVWDFKYHPRYLRGQVFHASAVSSMVANSLYNPTLVHMVDALVESPMMLIDVPKAWEKQKYVDFAIWLLRERALLAVGLYRSAEASKAAYTGDHLDRSAPTHFFVFTAPPGGTFVVTTDRVIVIGLGVKDQILGQGKRQDTKSAMADASRHRLRVVIVALRMAETLSPVVFFSEMIPDHFRGEAVAAPEALEAARLLGLGQHSRNIFENLVAKHDSCHEALFGLGRISLLESKFEEGLGYLEAAQQLSRTDAVYLAWMGWALLLLSLSRNYLRQSSMLNRSRTACQDSLRLSPNLPLALRCLTHAHGTSPAAIQHATRLAMVDPICGTAVLAWLLIEPGSGHRPFRASAAEEALRGIVAELPLVGSEEARRAAAAVLQRCFGFSADDGAAASKALSAAVARLGGEPQLVSAKLYALEVLWRHLVHRVKQSGRAAEVSLLAAASMRSCPAAWQRAVCLALKALAFDGQWDECWRLAAAELSWRLSPEILYQCGRLAHFDGRPDAIEAYLPHLQGMQPLVPALARPAVQFWAAMLLHKRGHPLVAGRTLQALIPGLSSGAHASSSKLALAKPVAASASRLEADVQRIYDLSNSVWLAAEGKPERHRRESRQADKETLGDAEADTGEARGALGFDQPVCQRPLGSVEGQNPLHKRPPGSVEGQNPLHRRPPGYVEGQNPLHRRPPGYVDVQNPLLRRPPGYVESGNALRQDPPGYPEDLSENHQQSDLLLPEEEESLEKKDAKEECNAAPGDHEVCWEAEEGEEVHEIEDEALQQWEKPPDEDEEEEEVVKEEVKHQLGMGAEMRSRGSHSLAGVPPPLWRPSPGQQVLPARSRRRGSLDAELRSAASASAWKLFGSWRASHAAASVEASDAFLGTLCRGLLLLRGELAEAERLWAASTLQYPQRAEPLLELWSLHDAQSAHRKAVLVGRRILGVCDDLLAADTSAGCAEASLAVTWSACSSVARLSKSMRKCGLWEDAWLALRRASEEAGAAEWERVEAEAQAAYSAFLFQGLKLCVCASEELLQSEHKATHRLDQDNGARDTWAGGEVAAARRSGASSREGRHKSLRIWDGNKIVDGIYRESENADAHCDDDRHHQSAKLLRCRALAINRQSASEAQDDTKAVAEVSARPSQRERRQVMASSGVIRLSSAAYLLAQVALDTMICQMILHAIPVELPVIDQSVWSKAAEAYRSANRAPRCLIMASASLMALCSLDVISPFSLYLNWQLIIYEFQLWRLVTCFLFFGTFGLPFFWNTYVLVFYCSSLEDVAFHSKSADFLWMLICGAGMLLVLTYFFGNTYFVSGAMIDLMTYVWGRRNSTARMQVLFFTVRAPYLPWVLAWISLLMGGSVQDHLMGIAVGHIYYFFEDVYPLLPTSKGFRIFRTPKLLRMVCRQRD</sequence>
<comment type="subcellular location">
    <subcellularLocation>
        <location evidence="1">Membrane</location>
        <topology evidence="1">Multi-pass membrane protein</topology>
    </subcellularLocation>
</comment>
<keyword evidence="8" id="KW-0406">Ion transport</keyword>
<evidence type="ECO:0000259" key="14">
    <source>
        <dbReference type="Pfam" id="PF22614"/>
    </source>
</evidence>
<feature type="domain" description="RCK N-terminal" evidence="14">
    <location>
        <begin position="316"/>
        <end position="434"/>
    </location>
</feature>
<evidence type="ECO:0000256" key="7">
    <source>
        <dbReference type="ARBA" id="ARBA00022989"/>
    </source>
</evidence>
<keyword evidence="16" id="KW-1185">Reference proteome</keyword>
<evidence type="ECO:0000256" key="11">
    <source>
        <dbReference type="SAM" id="MobiDB-lite"/>
    </source>
</evidence>
<dbReference type="Proteomes" id="UP000654075">
    <property type="component" value="Unassembled WGS sequence"/>
</dbReference>
<feature type="compositionally biased region" description="Basic and acidic residues" evidence="11">
    <location>
        <begin position="1656"/>
        <end position="1673"/>
    </location>
</feature>
<dbReference type="InterPro" id="IPR011990">
    <property type="entry name" value="TPR-like_helical_dom_sf"/>
</dbReference>
<dbReference type="InterPro" id="IPR003148">
    <property type="entry name" value="RCK_N"/>
</dbReference>
<proteinExistence type="predicted"/>
<feature type="domain" description="Calcium-activated potassium channel BK alpha subunit" evidence="13">
    <location>
        <begin position="466"/>
        <end position="546"/>
    </location>
</feature>
<keyword evidence="6" id="KW-0630">Potassium</keyword>
<comment type="caution">
    <text evidence="15">The sequence shown here is derived from an EMBL/GenBank/DDBJ whole genome shotgun (WGS) entry which is preliminary data.</text>
</comment>
<keyword evidence="9 12" id="KW-0472">Membrane</keyword>
<dbReference type="PANTHER" id="PTHR10027:SF10">
    <property type="entry name" value="SLOWPOKE 2, ISOFORM D"/>
    <property type="match status" value="1"/>
</dbReference>
<dbReference type="SUPFAM" id="SSF48452">
    <property type="entry name" value="TPR-like"/>
    <property type="match status" value="1"/>
</dbReference>
<evidence type="ECO:0000313" key="15">
    <source>
        <dbReference type="EMBL" id="CAE8618539.1"/>
    </source>
</evidence>
<dbReference type="Pfam" id="PF03493">
    <property type="entry name" value="BK_channel_a"/>
    <property type="match status" value="1"/>
</dbReference>
<feature type="transmembrane region" description="Helical" evidence="12">
    <location>
        <begin position="2334"/>
        <end position="2358"/>
    </location>
</feature>
<keyword evidence="5" id="KW-0631">Potassium channel</keyword>
<feature type="transmembrane region" description="Helical" evidence="12">
    <location>
        <begin position="166"/>
        <end position="186"/>
    </location>
</feature>
<feature type="transmembrane region" description="Helical" evidence="12">
    <location>
        <begin position="2291"/>
        <end position="2314"/>
    </location>
</feature>
<keyword evidence="2" id="KW-0813">Transport</keyword>
<keyword evidence="7 12" id="KW-1133">Transmembrane helix</keyword>
<dbReference type="InterPro" id="IPR047871">
    <property type="entry name" value="K_chnl_Slo-like"/>
</dbReference>